<sequence length="73" mass="7919">MFRQMTSKADRVPCSKSTQTRANTAGRCLGVFPFGLPSGIAYALSHPAINSTAIHFGCFAHPSMPDELRTSYI</sequence>
<comment type="caution">
    <text evidence="1">The sequence shown here is derived from an EMBL/GenBank/DDBJ whole genome shotgun (WGS) entry which is preliminary data.</text>
</comment>
<dbReference type="AlphaFoldDB" id="A0A433SGH5"/>
<dbReference type="Proteomes" id="UP000286947">
    <property type="component" value="Unassembled WGS sequence"/>
</dbReference>
<organism evidence="1 2">
    <name type="scientific">Saezia sanguinis</name>
    <dbReference type="NCBI Taxonomy" id="1965230"/>
    <lineage>
        <taxon>Bacteria</taxon>
        <taxon>Pseudomonadati</taxon>
        <taxon>Pseudomonadota</taxon>
        <taxon>Betaproteobacteria</taxon>
        <taxon>Burkholderiales</taxon>
        <taxon>Saeziaceae</taxon>
        <taxon>Saezia</taxon>
    </lineage>
</organism>
<gene>
    <name evidence="1" type="ORF">CUZ56_00341</name>
</gene>
<keyword evidence="2" id="KW-1185">Reference proteome</keyword>
<accession>A0A433SGH5</accession>
<reference evidence="1 2" key="1">
    <citation type="submission" date="2018-01" db="EMBL/GenBank/DDBJ databases">
        <title>Saezia sanguinis gen. nov., sp. nov., in the order Burkholderiales isolated from human blood.</title>
        <authorList>
            <person name="Medina-Pascual M.J."/>
            <person name="Valdezate S."/>
            <person name="Monzon S."/>
            <person name="Cuesta I."/>
            <person name="Carrasco G."/>
            <person name="Villalon P."/>
            <person name="Saez-Nieto J.A."/>
        </authorList>
    </citation>
    <scope>NUCLEOTIDE SEQUENCE [LARGE SCALE GENOMIC DNA]</scope>
    <source>
        <strain evidence="1 2">CNM695-12</strain>
    </source>
</reference>
<name>A0A433SGH5_9BURK</name>
<protein>
    <submittedName>
        <fullName evidence="1">Uncharacterized protein</fullName>
    </submittedName>
</protein>
<evidence type="ECO:0000313" key="1">
    <source>
        <dbReference type="EMBL" id="RUS67861.1"/>
    </source>
</evidence>
<proteinExistence type="predicted"/>
<dbReference type="EMBL" id="PQSP01000001">
    <property type="protein sequence ID" value="RUS67861.1"/>
    <property type="molecule type" value="Genomic_DNA"/>
</dbReference>
<evidence type="ECO:0000313" key="2">
    <source>
        <dbReference type="Proteomes" id="UP000286947"/>
    </source>
</evidence>